<dbReference type="SMART" id="SM00591">
    <property type="entry name" value="RWD"/>
    <property type="match status" value="1"/>
</dbReference>
<accession>A0ABV2ATC8</accession>
<keyword evidence="3" id="KW-0808">Transferase</keyword>
<reference evidence="3 4" key="1">
    <citation type="journal article" date="2024" name="BMC Biol.">
        <title>Comparative genomics of Ascetosporea gives new insight into the evolutionary basis for animal parasitism in Rhizaria.</title>
        <authorList>
            <person name="Hiltunen Thoren M."/>
            <person name="Onut-Brannstrom I."/>
            <person name="Alfjorden A."/>
            <person name="Peckova H."/>
            <person name="Swords F."/>
            <person name="Hooper C."/>
            <person name="Holzer A.S."/>
            <person name="Bass D."/>
            <person name="Burki F."/>
        </authorList>
    </citation>
    <scope>NUCLEOTIDE SEQUENCE [LARGE SCALE GENOMIC DNA]</scope>
    <source>
        <strain evidence="3">20-A016</strain>
    </source>
</reference>
<dbReference type="Proteomes" id="UP001439008">
    <property type="component" value="Unassembled WGS sequence"/>
</dbReference>
<feature type="region of interest" description="Disordered" evidence="1">
    <location>
        <begin position="187"/>
        <end position="213"/>
    </location>
</feature>
<feature type="non-terminal residue" evidence="3">
    <location>
        <position position="213"/>
    </location>
</feature>
<dbReference type="GO" id="GO:0004674">
    <property type="term" value="F:protein serine/threonine kinase activity"/>
    <property type="evidence" value="ECO:0007669"/>
    <property type="project" value="UniProtKB-EC"/>
</dbReference>
<dbReference type="PROSITE" id="PS50908">
    <property type="entry name" value="RWD"/>
    <property type="match status" value="1"/>
</dbReference>
<keyword evidence="3" id="KW-0648">Protein biosynthesis</keyword>
<dbReference type="GO" id="GO:0003743">
    <property type="term" value="F:translation initiation factor activity"/>
    <property type="evidence" value="ECO:0007669"/>
    <property type="project" value="UniProtKB-KW"/>
</dbReference>
<protein>
    <submittedName>
        <fullName evidence="3">Eukaryotic translation initiation factor 2 alpha kinase 4</fullName>
        <ecNumber evidence="3">2.7.11.1</ecNumber>
    </submittedName>
</protein>
<sequence>MQKQNNESLSDSSSNAMLSSSDERQTEITVLKSIYADEIKEKNKYNNYSPYCFDLQIVATSQSNTERSAVFQFSLGVNYPRKEPRIKISDDFNLTTSQRKQLLSKILANARESKGEAMIHKLALAAKDFMNNLDVTKKDGKDEKGEKDIELQEAIDEAIEEKKKKAQIIEDENSSFMDIFIASHSVEENMDDQNDFEESNTSEHLYSPTDNTD</sequence>
<feature type="domain" description="RWD" evidence="2">
    <location>
        <begin position="26"/>
        <end position="133"/>
    </location>
</feature>
<feature type="compositionally biased region" description="Low complexity" evidence="1">
    <location>
        <begin position="1"/>
        <end position="20"/>
    </location>
</feature>
<keyword evidence="3" id="KW-0418">Kinase</keyword>
<dbReference type="EMBL" id="JBDODL010004002">
    <property type="protein sequence ID" value="MES1922907.1"/>
    <property type="molecule type" value="Genomic_DNA"/>
</dbReference>
<dbReference type="SUPFAM" id="SSF54495">
    <property type="entry name" value="UBC-like"/>
    <property type="match status" value="1"/>
</dbReference>
<dbReference type="Pfam" id="PF05773">
    <property type="entry name" value="RWD"/>
    <property type="match status" value="1"/>
</dbReference>
<evidence type="ECO:0000256" key="1">
    <source>
        <dbReference type="SAM" id="MobiDB-lite"/>
    </source>
</evidence>
<gene>
    <name evidence="3" type="primary">EIF2AK4</name>
    <name evidence="3" type="ORF">MHBO_004436</name>
</gene>
<evidence type="ECO:0000313" key="3">
    <source>
        <dbReference type="EMBL" id="MES1922907.1"/>
    </source>
</evidence>
<dbReference type="EC" id="2.7.11.1" evidence="3"/>
<keyword evidence="4" id="KW-1185">Reference proteome</keyword>
<dbReference type="Gene3D" id="3.10.110.10">
    <property type="entry name" value="Ubiquitin Conjugating Enzyme"/>
    <property type="match status" value="1"/>
</dbReference>
<feature type="compositionally biased region" description="Polar residues" evidence="1">
    <location>
        <begin position="202"/>
        <end position="213"/>
    </location>
</feature>
<dbReference type="InterPro" id="IPR016135">
    <property type="entry name" value="UBQ-conjugating_enzyme/RWD"/>
</dbReference>
<feature type="region of interest" description="Disordered" evidence="1">
    <location>
        <begin position="1"/>
        <end position="24"/>
    </location>
</feature>
<dbReference type="PANTHER" id="PTHR12292">
    <property type="entry name" value="RWD DOMAIN-CONTAINING PROTEIN"/>
    <property type="match status" value="1"/>
</dbReference>
<keyword evidence="3" id="KW-0396">Initiation factor</keyword>
<feature type="compositionally biased region" description="Acidic residues" evidence="1">
    <location>
        <begin position="188"/>
        <end position="200"/>
    </location>
</feature>
<evidence type="ECO:0000259" key="2">
    <source>
        <dbReference type="PROSITE" id="PS50908"/>
    </source>
</evidence>
<evidence type="ECO:0000313" key="4">
    <source>
        <dbReference type="Proteomes" id="UP001439008"/>
    </source>
</evidence>
<dbReference type="InterPro" id="IPR040213">
    <property type="entry name" value="GIR2-like"/>
</dbReference>
<dbReference type="InterPro" id="IPR006575">
    <property type="entry name" value="RWD_dom"/>
</dbReference>
<proteinExistence type="predicted"/>
<comment type="caution">
    <text evidence="3">The sequence shown here is derived from an EMBL/GenBank/DDBJ whole genome shotgun (WGS) entry which is preliminary data.</text>
</comment>
<name>A0ABV2ATC8_9EUKA</name>
<organism evidence="3 4">
    <name type="scientific">Bonamia ostreae</name>
    <dbReference type="NCBI Taxonomy" id="126728"/>
    <lineage>
        <taxon>Eukaryota</taxon>
        <taxon>Sar</taxon>
        <taxon>Rhizaria</taxon>
        <taxon>Endomyxa</taxon>
        <taxon>Ascetosporea</taxon>
        <taxon>Haplosporida</taxon>
        <taxon>Bonamia</taxon>
    </lineage>
</organism>
<dbReference type="CDD" id="cd23823">
    <property type="entry name" value="RWD_GCN2"/>
    <property type="match status" value="1"/>
</dbReference>